<evidence type="ECO:0000313" key="2">
    <source>
        <dbReference type="EMBL" id="KAK9827476.1"/>
    </source>
</evidence>
<comment type="caution">
    <text evidence="2">The sequence shown here is derived from an EMBL/GenBank/DDBJ whole genome shotgun (WGS) entry which is preliminary data.</text>
</comment>
<protein>
    <submittedName>
        <fullName evidence="2">Uncharacterized protein</fullName>
    </submittedName>
</protein>
<reference evidence="2 3" key="1">
    <citation type="journal article" date="2024" name="Nat. Commun.">
        <title>Phylogenomics reveals the evolutionary origins of lichenization in chlorophyte algae.</title>
        <authorList>
            <person name="Puginier C."/>
            <person name="Libourel C."/>
            <person name="Otte J."/>
            <person name="Skaloud P."/>
            <person name="Haon M."/>
            <person name="Grisel S."/>
            <person name="Petersen M."/>
            <person name="Berrin J.G."/>
            <person name="Delaux P.M."/>
            <person name="Dal Grande F."/>
            <person name="Keller J."/>
        </authorList>
    </citation>
    <scope>NUCLEOTIDE SEQUENCE [LARGE SCALE GENOMIC DNA]</scope>
    <source>
        <strain evidence="2 3">SAG 2145</strain>
    </source>
</reference>
<feature type="compositionally biased region" description="Low complexity" evidence="1">
    <location>
        <begin position="484"/>
        <end position="498"/>
    </location>
</feature>
<feature type="region of interest" description="Disordered" evidence="1">
    <location>
        <begin position="283"/>
        <end position="409"/>
    </location>
</feature>
<keyword evidence="3" id="KW-1185">Reference proteome</keyword>
<sequence length="741" mass="77029">MPGFFARLFSCCSSSSQAHESQDAALTVPLKPSVSPPQAQPEPAAIRPQLDHNPLADITNQHANQPTLLPQDQAKPIIDVETGNAEKTTSSENIPLNTSPRARQAGSAQPQVFGANAVAQQPPITIINTDTVSVSAADDPAAHLGPQRVLCPSAIPAAPSVVSMQNTHASASQTQAPAPASFRPPDSRIPTPFTQAGVFNSPVKLRPAPEHRFLAPMPPTEASQQLNGASAGLSNPGPAQDWLSTALNVSECSEHGQSGIGAVSFSPSRVHADVLDGAEEAASVVEGTGMSSSESERFSRGRHVTRSPALQTPPQHRPVPKRPLSRGTSKSPKRPAITNRDQASPQPINMSPGMSPTKLIPSNPGSYADRSAAARRTAAQGRTSPQRSSPMRSPSGPSRLPHASPTKAARTLSPLGRAQHEHASPVRAARTLSPLGRAHQHDALAGSGSGTIGPGDRPIKVGDLQPSMATCTLQEENAINGQHAVGKASSGSGKRSGVPNAASMGIPSMATARLPSMGTPSKEKEDLRQKMEAIAREAADIQRELDGSAAPSLRARLNAAAALGRPVPSQQDAPLGNAPAAVAAAATDAALAAAATDGALAAAAAAAAMKPPRPDGWGPIGASREFPGTDARAAGAEGLMGYAATHGGSVDTEPFAATPARPAVQARAVNEPATPFSTMPSNYQTDSSSDTPHITGVVFRRREDELVLPRSTPFEQRVDRELAQEQKFKERWMRRRSGNRS</sequence>
<feature type="region of interest" description="Disordered" evidence="1">
    <location>
        <begin position="673"/>
        <end position="693"/>
    </location>
</feature>
<feature type="region of interest" description="Disordered" evidence="1">
    <location>
        <begin position="440"/>
        <end position="463"/>
    </location>
</feature>
<dbReference type="Proteomes" id="UP001438707">
    <property type="component" value="Unassembled WGS sequence"/>
</dbReference>
<feature type="region of interest" description="Disordered" evidence="1">
    <location>
        <begin position="483"/>
        <end position="504"/>
    </location>
</feature>
<name>A0AAW1R165_9CHLO</name>
<evidence type="ECO:0000313" key="3">
    <source>
        <dbReference type="Proteomes" id="UP001438707"/>
    </source>
</evidence>
<feature type="region of interest" description="Disordered" evidence="1">
    <location>
        <begin position="609"/>
        <end position="628"/>
    </location>
</feature>
<feature type="compositionally biased region" description="Low complexity" evidence="1">
    <location>
        <begin position="368"/>
        <end position="401"/>
    </location>
</feature>
<feature type="compositionally biased region" description="Polar residues" evidence="1">
    <location>
        <begin position="85"/>
        <end position="109"/>
    </location>
</feature>
<feature type="compositionally biased region" description="Polar residues" evidence="1">
    <location>
        <begin position="339"/>
        <end position="354"/>
    </location>
</feature>
<evidence type="ECO:0000256" key="1">
    <source>
        <dbReference type="SAM" id="MobiDB-lite"/>
    </source>
</evidence>
<dbReference type="EMBL" id="JALJOS010000018">
    <property type="protein sequence ID" value="KAK9827476.1"/>
    <property type="molecule type" value="Genomic_DNA"/>
</dbReference>
<gene>
    <name evidence="2" type="ORF">WJX74_004605</name>
</gene>
<feature type="compositionally biased region" description="Low complexity" evidence="1">
    <location>
        <begin position="169"/>
        <end position="181"/>
    </location>
</feature>
<feature type="compositionally biased region" description="Polar residues" evidence="1">
    <location>
        <begin position="58"/>
        <end position="70"/>
    </location>
</feature>
<feature type="compositionally biased region" description="Polar residues" evidence="1">
    <location>
        <begin position="675"/>
        <end position="692"/>
    </location>
</feature>
<feature type="region of interest" description="Disordered" evidence="1">
    <location>
        <begin position="20"/>
        <end position="109"/>
    </location>
</feature>
<accession>A0AAW1R165</accession>
<organism evidence="2 3">
    <name type="scientific">Apatococcus lobatus</name>
    <dbReference type="NCBI Taxonomy" id="904363"/>
    <lineage>
        <taxon>Eukaryota</taxon>
        <taxon>Viridiplantae</taxon>
        <taxon>Chlorophyta</taxon>
        <taxon>core chlorophytes</taxon>
        <taxon>Trebouxiophyceae</taxon>
        <taxon>Chlorellales</taxon>
        <taxon>Chlorellaceae</taxon>
        <taxon>Apatococcus</taxon>
    </lineage>
</organism>
<feature type="region of interest" description="Disordered" evidence="1">
    <location>
        <begin position="165"/>
        <end position="239"/>
    </location>
</feature>
<proteinExistence type="predicted"/>
<dbReference type="AlphaFoldDB" id="A0AAW1R165"/>